<dbReference type="Pfam" id="PF05656">
    <property type="entry name" value="DUF805"/>
    <property type="match status" value="1"/>
</dbReference>
<accession>A0A538U6U4</accession>
<evidence type="ECO:0000256" key="1">
    <source>
        <dbReference type="SAM" id="Phobius"/>
    </source>
</evidence>
<protein>
    <submittedName>
        <fullName evidence="2">DUF805 domain-containing protein</fullName>
    </submittedName>
</protein>
<dbReference type="GO" id="GO:0016020">
    <property type="term" value="C:membrane"/>
    <property type="evidence" value="ECO:0007669"/>
    <property type="project" value="InterPro"/>
</dbReference>
<feature type="transmembrane region" description="Helical" evidence="1">
    <location>
        <begin position="213"/>
        <end position="232"/>
    </location>
</feature>
<dbReference type="EMBL" id="VBPB01000155">
    <property type="protein sequence ID" value="TMQ71598.1"/>
    <property type="molecule type" value="Genomic_DNA"/>
</dbReference>
<evidence type="ECO:0000313" key="2">
    <source>
        <dbReference type="EMBL" id="TMQ71598.1"/>
    </source>
</evidence>
<keyword evidence="1" id="KW-1133">Transmembrane helix</keyword>
<feature type="transmembrane region" description="Helical" evidence="1">
    <location>
        <begin position="184"/>
        <end position="201"/>
    </location>
</feature>
<feature type="transmembrane region" description="Helical" evidence="1">
    <location>
        <begin position="157"/>
        <end position="178"/>
    </location>
</feature>
<proteinExistence type="predicted"/>
<dbReference type="InterPro" id="IPR023393">
    <property type="entry name" value="START-like_dom_sf"/>
</dbReference>
<dbReference type="InterPro" id="IPR008523">
    <property type="entry name" value="DUF805"/>
</dbReference>
<feature type="transmembrane region" description="Helical" evidence="1">
    <location>
        <begin position="77"/>
        <end position="97"/>
    </location>
</feature>
<keyword evidence="1" id="KW-0812">Transmembrane</keyword>
<dbReference type="InterPro" id="IPR019587">
    <property type="entry name" value="Polyketide_cyclase/dehydratase"/>
</dbReference>
<dbReference type="AlphaFoldDB" id="A0A538U6U4"/>
<dbReference type="Gene3D" id="3.30.530.20">
    <property type="match status" value="1"/>
</dbReference>
<dbReference type="Pfam" id="PF10604">
    <property type="entry name" value="Polyketide_cyc2"/>
    <property type="match status" value="1"/>
</dbReference>
<organism evidence="2 3">
    <name type="scientific">Eiseniibacteriota bacterium</name>
    <dbReference type="NCBI Taxonomy" id="2212470"/>
    <lineage>
        <taxon>Bacteria</taxon>
        <taxon>Candidatus Eiseniibacteriota</taxon>
    </lineage>
</organism>
<keyword evidence="1" id="KW-0472">Membrane</keyword>
<gene>
    <name evidence="2" type="ORF">E6K81_09710</name>
</gene>
<name>A0A538U6U4_UNCEI</name>
<dbReference type="SUPFAM" id="SSF55961">
    <property type="entry name" value="Bet v1-like"/>
    <property type="match status" value="1"/>
</dbReference>
<dbReference type="Proteomes" id="UP000319771">
    <property type="component" value="Unassembled WGS sequence"/>
</dbReference>
<sequence length="478" mass="52584">MRRVRDTLRLWFSLRVPVGPRDYLVWGLTLMVAKYLVDATVLRLGANIFWSPIDYLAPTTAVRDARTAMTPWLRTPLFLWTLPFLWIGASMTVRRAVDADRSAWSGLLFFVPVVNYVVMIILCFLPSRPHAPIMPTGDPGSIGPAAPAIDRHVRSAMLGLGASLAIGLALAVLCTVVLKSYGLSVFFGTPFVASVVSGFVHNRYQTRPVRETVLVATTGLLLVAGALLLFAVEGMLCVAMAFPFAVPIAAMGGVFGRELARQRRRNLAPAALAVLVISPLAALESRSLAPPPVYEVVSSVDVAAPPEVVWRHVVSFDELPPPREPLFRLGVAYPQRATIRGHGVGALRRCEFSTGAFVEPITVWDAPRRLTFDVTEQPDPMRELSPWRHVVAPHMADGFRAIRGEFRLAALPDGRTRLAGSTWYVLRIQPRSYWSLWADGFVGTIHLRVLEHIRREAETEWKGASAPRAAVGTTQGAY</sequence>
<evidence type="ECO:0000313" key="3">
    <source>
        <dbReference type="Proteomes" id="UP000319771"/>
    </source>
</evidence>
<feature type="transmembrane region" description="Helical" evidence="1">
    <location>
        <begin position="238"/>
        <end position="255"/>
    </location>
</feature>
<reference evidence="2 3" key="1">
    <citation type="journal article" date="2019" name="Nat. Microbiol.">
        <title>Mediterranean grassland soil C-N compound turnover is dependent on rainfall and depth, and is mediated by genomically divergent microorganisms.</title>
        <authorList>
            <person name="Diamond S."/>
            <person name="Andeer P.F."/>
            <person name="Li Z."/>
            <person name="Crits-Christoph A."/>
            <person name="Burstein D."/>
            <person name="Anantharaman K."/>
            <person name="Lane K.R."/>
            <person name="Thomas B.C."/>
            <person name="Pan C."/>
            <person name="Northen T.R."/>
            <person name="Banfield J.F."/>
        </authorList>
    </citation>
    <scope>NUCLEOTIDE SEQUENCE [LARGE SCALE GENOMIC DNA]</scope>
    <source>
        <strain evidence="2">WS_11</strain>
    </source>
</reference>
<feature type="transmembrane region" description="Helical" evidence="1">
    <location>
        <begin position="103"/>
        <end position="125"/>
    </location>
</feature>
<comment type="caution">
    <text evidence="2">The sequence shown here is derived from an EMBL/GenBank/DDBJ whole genome shotgun (WGS) entry which is preliminary data.</text>
</comment>